<evidence type="ECO:0000313" key="2">
    <source>
        <dbReference type="WBParaSite" id="MhA1_Contig666.frz3.gene4"/>
    </source>
</evidence>
<protein>
    <submittedName>
        <fullName evidence="2">Ig-like domain-containing protein</fullName>
    </submittedName>
</protein>
<dbReference type="AlphaFoldDB" id="A0A1I8BWW7"/>
<dbReference type="Gene3D" id="2.60.40.10">
    <property type="entry name" value="Immunoglobulins"/>
    <property type="match status" value="1"/>
</dbReference>
<accession>A0A1I8BWW7</accession>
<name>A0A1I8BWW7_MELHA</name>
<organism evidence="1 2">
    <name type="scientific">Meloidogyne hapla</name>
    <name type="common">Root-knot nematode worm</name>
    <dbReference type="NCBI Taxonomy" id="6305"/>
    <lineage>
        <taxon>Eukaryota</taxon>
        <taxon>Metazoa</taxon>
        <taxon>Ecdysozoa</taxon>
        <taxon>Nematoda</taxon>
        <taxon>Chromadorea</taxon>
        <taxon>Rhabditida</taxon>
        <taxon>Tylenchina</taxon>
        <taxon>Tylenchomorpha</taxon>
        <taxon>Tylenchoidea</taxon>
        <taxon>Meloidogynidae</taxon>
        <taxon>Meloidogyninae</taxon>
        <taxon>Meloidogyne</taxon>
    </lineage>
</organism>
<dbReference type="InterPro" id="IPR013783">
    <property type="entry name" value="Ig-like_fold"/>
</dbReference>
<dbReference type="WBParaSite" id="MhA1_Contig666.frz3.gene4">
    <property type="protein sequence ID" value="MhA1_Contig666.frz3.gene4"/>
    <property type="gene ID" value="MhA1_Contig666.frz3.gene4"/>
</dbReference>
<dbReference type="CDD" id="cd00096">
    <property type="entry name" value="Ig"/>
    <property type="match status" value="1"/>
</dbReference>
<reference evidence="2" key="1">
    <citation type="submission" date="2016-11" db="UniProtKB">
        <authorList>
            <consortium name="WormBaseParasite"/>
        </authorList>
    </citation>
    <scope>IDENTIFICATION</scope>
</reference>
<sequence length="333" mass="37516">MKNHSNATGIYRKIPSKSSVKVEKMQQKILPKMEEPEIKLQEKEPSDIFSLEQLFLVQFSAKCGAKLEIVKSPECANIEVIVAEFILERMESGKKKPIVPIDSYKKPEFLEELPSDRIELLEGVERQLFPKCTFKGNPNPTVTWWIGNEPILENKFVDCIVENGISYLVAQKVPIDWDGKEIRCELNSSAGMTTSKSGTIRILGNNEINVDFAIEAIDPQYEGVEHSLKTFYSARYGRKKQQKQTPTLSLGQRRISRESLSTVLEKLDERRGYRPTTTTLPSSFGGVPPFFIVSLAPSLYLNEGQSITLSAKCVGANRLIWKKDSSIIVGNIE</sequence>
<dbReference type="SUPFAM" id="SSF48726">
    <property type="entry name" value="Immunoglobulin"/>
    <property type="match status" value="1"/>
</dbReference>
<dbReference type="Proteomes" id="UP000095281">
    <property type="component" value="Unplaced"/>
</dbReference>
<proteinExistence type="predicted"/>
<dbReference type="InterPro" id="IPR036179">
    <property type="entry name" value="Ig-like_dom_sf"/>
</dbReference>
<keyword evidence="1" id="KW-1185">Reference proteome</keyword>
<evidence type="ECO:0000313" key="1">
    <source>
        <dbReference type="Proteomes" id="UP000095281"/>
    </source>
</evidence>